<dbReference type="HOGENOM" id="CLU_182669_0_0_1"/>
<reference evidence="1 2" key="1">
    <citation type="submission" date="2014-04" db="EMBL/GenBank/DDBJ databases">
        <authorList>
            <consortium name="DOE Joint Genome Institute"/>
            <person name="Kuo A."/>
            <person name="Kohler A."/>
            <person name="Costa M.D."/>
            <person name="Nagy L.G."/>
            <person name="Floudas D."/>
            <person name="Copeland A."/>
            <person name="Barry K.W."/>
            <person name="Cichocki N."/>
            <person name="Veneault-Fourrey C."/>
            <person name="LaButti K."/>
            <person name="Lindquist E.A."/>
            <person name="Lipzen A."/>
            <person name="Lundell T."/>
            <person name="Morin E."/>
            <person name="Murat C."/>
            <person name="Sun H."/>
            <person name="Tunlid A."/>
            <person name="Henrissat B."/>
            <person name="Grigoriev I.V."/>
            <person name="Hibbett D.S."/>
            <person name="Martin F."/>
            <person name="Nordberg H.P."/>
            <person name="Cantor M.N."/>
            <person name="Hua S.X."/>
        </authorList>
    </citation>
    <scope>NUCLEOTIDE SEQUENCE [LARGE SCALE GENOMIC DNA]</scope>
    <source>
        <strain evidence="1 2">441</strain>
    </source>
</reference>
<dbReference type="AlphaFoldDB" id="A0A0C9YK48"/>
<sequence length="64" mass="7335">IGEVLVRHDLGICCITPASHRDGAHVDETACELDVFYRCMQPWFCGQDSERKRRSEGIGNREDR</sequence>
<organism evidence="1 2">
    <name type="scientific">Pisolithus microcarpus 441</name>
    <dbReference type="NCBI Taxonomy" id="765257"/>
    <lineage>
        <taxon>Eukaryota</taxon>
        <taxon>Fungi</taxon>
        <taxon>Dikarya</taxon>
        <taxon>Basidiomycota</taxon>
        <taxon>Agaricomycotina</taxon>
        <taxon>Agaricomycetes</taxon>
        <taxon>Agaricomycetidae</taxon>
        <taxon>Boletales</taxon>
        <taxon>Sclerodermatineae</taxon>
        <taxon>Pisolithaceae</taxon>
        <taxon>Pisolithus</taxon>
    </lineage>
</organism>
<proteinExistence type="predicted"/>
<gene>
    <name evidence="1" type="ORF">PISMIDRAFT_688104</name>
</gene>
<accession>A0A0C9YK48</accession>
<name>A0A0C9YK48_9AGAM</name>
<evidence type="ECO:0000313" key="2">
    <source>
        <dbReference type="Proteomes" id="UP000054018"/>
    </source>
</evidence>
<feature type="non-terminal residue" evidence="1">
    <location>
        <position position="1"/>
    </location>
</feature>
<dbReference type="OrthoDB" id="10550283at2759"/>
<evidence type="ECO:0000313" key="1">
    <source>
        <dbReference type="EMBL" id="KIK14224.1"/>
    </source>
</evidence>
<dbReference type="Proteomes" id="UP000054018">
    <property type="component" value="Unassembled WGS sequence"/>
</dbReference>
<protein>
    <submittedName>
        <fullName evidence="1">Uncharacterized protein</fullName>
    </submittedName>
</protein>
<reference evidence="2" key="2">
    <citation type="submission" date="2015-01" db="EMBL/GenBank/DDBJ databases">
        <title>Evolutionary Origins and Diversification of the Mycorrhizal Mutualists.</title>
        <authorList>
            <consortium name="DOE Joint Genome Institute"/>
            <consortium name="Mycorrhizal Genomics Consortium"/>
            <person name="Kohler A."/>
            <person name="Kuo A."/>
            <person name="Nagy L.G."/>
            <person name="Floudas D."/>
            <person name="Copeland A."/>
            <person name="Barry K.W."/>
            <person name="Cichocki N."/>
            <person name="Veneault-Fourrey C."/>
            <person name="LaButti K."/>
            <person name="Lindquist E.A."/>
            <person name="Lipzen A."/>
            <person name="Lundell T."/>
            <person name="Morin E."/>
            <person name="Murat C."/>
            <person name="Riley R."/>
            <person name="Ohm R."/>
            <person name="Sun H."/>
            <person name="Tunlid A."/>
            <person name="Henrissat B."/>
            <person name="Grigoriev I.V."/>
            <person name="Hibbett D.S."/>
            <person name="Martin F."/>
        </authorList>
    </citation>
    <scope>NUCLEOTIDE SEQUENCE [LARGE SCALE GENOMIC DNA]</scope>
    <source>
        <strain evidence="2">441</strain>
    </source>
</reference>
<dbReference type="EMBL" id="KN833949">
    <property type="protein sequence ID" value="KIK14224.1"/>
    <property type="molecule type" value="Genomic_DNA"/>
</dbReference>
<keyword evidence="2" id="KW-1185">Reference proteome</keyword>